<keyword evidence="7" id="KW-0406">Ion transport</keyword>
<proteinExistence type="predicted"/>
<feature type="transmembrane region" description="Helical" evidence="9">
    <location>
        <begin position="276"/>
        <end position="295"/>
    </location>
</feature>
<feature type="transmembrane region" description="Helical" evidence="9">
    <location>
        <begin position="93"/>
        <end position="116"/>
    </location>
</feature>
<evidence type="ECO:0000256" key="7">
    <source>
        <dbReference type="ARBA" id="ARBA00023065"/>
    </source>
</evidence>
<keyword evidence="6 9" id="KW-1133">Transmembrane helix</keyword>
<keyword evidence="12" id="KW-1185">Reference proteome</keyword>
<feature type="transmembrane region" description="Helical" evidence="9">
    <location>
        <begin position="367"/>
        <end position="391"/>
    </location>
</feature>
<dbReference type="Pfam" id="PF02080">
    <property type="entry name" value="TrkA_C"/>
    <property type="match status" value="1"/>
</dbReference>
<dbReference type="PANTHER" id="PTHR32507:SF7">
    <property type="entry name" value="K(+)_H(+) ANTIPORTER NHAP2"/>
    <property type="match status" value="1"/>
</dbReference>
<evidence type="ECO:0000256" key="5">
    <source>
        <dbReference type="ARBA" id="ARBA00022692"/>
    </source>
</evidence>
<feature type="domain" description="RCK C-terminal" evidence="10">
    <location>
        <begin position="408"/>
        <end position="489"/>
    </location>
</feature>
<dbReference type="Pfam" id="PF00999">
    <property type="entry name" value="Na_H_Exchanger"/>
    <property type="match status" value="1"/>
</dbReference>
<feature type="transmembrane region" description="Helical" evidence="9">
    <location>
        <begin position="63"/>
        <end position="81"/>
    </location>
</feature>
<dbReference type="GO" id="GO:0006813">
    <property type="term" value="P:potassium ion transport"/>
    <property type="evidence" value="ECO:0007669"/>
    <property type="project" value="InterPro"/>
</dbReference>
<feature type="transmembrane region" description="Helical" evidence="9">
    <location>
        <begin position="6"/>
        <end position="26"/>
    </location>
</feature>
<dbReference type="InterPro" id="IPR038770">
    <property type="entry name" value="Na+/solute_symporter_sf"/>
</dbReference>
<dbReference type="GO" id="GO:0005886">
    <property type="term" value="C:plasma membrane"/>
    <property type="evidence" value="ECO:0007669"/>
    <property type="project" value="UniProtKB-SubCell"/>
</dbReference>
<dbReference type="InterPro" id="IPR006153">
    <property type="entry name" value="Cation/H_exchanger_TM"/>
</dbReference>
<evidence type="ECO:0000256" key="9">
    <source>
        <dbReference type="SAM" id="Phobius"/>
    </source>
</evidence>
<evidence type="ECO:0000256" key="2">
    <source>
        <dbReference type="ARBA" id="ARBA00022448"/>
    </source>
</evidence>
<feature type="transmembrane region" description="Helical" evidence="9">
    <location>
        <begin position="307"/>
        <end position="330"/>
    </location>
</feature>
<evidence type="ECO:0000313" key="11">
    <source>
        <dbReference type="EMBL" id="RLJ86449.1"/>
    </source>
</evidence>
<evidence type="ECO:0000256" key="8">
    <source>
        <dbReference type="ARBA" id="ARBA00023136"/>
    </source>
</evidence>
<dbReference type="EMBL" id="RCCP01000004">
    <property type="protein sequence ID" value="RLJ86449.1"/>
    <property type="molecule type" value="Genomic_DNA"/>
</dbReference>
<accession>A0A497YGP3</accession>
<evidence type="ECO:0000256" key="3">
    <source>
        <dbReference type="ARBA" id="ARBA00022449"/>
    </source>
</evidence>
<keyword evidence="3" id="KW-0050">Antiport</keyword>
<feature type="transmembrane region" description="Helical" evidence="9">
    <location>
        <begin position="122"/>
        <end position="146"/>
    </location>
</feature>
<name>A0A497YGP3_9BACL</name>
<dbReference type="Proteomes" id="UP000280791">
    <property type="component" value="Unassembled WGS sequence"/>
</dbReference>
<dbReference type="PANTHER" id="PTHR32507">
    <property type="entry name" value="NA(+)/H(+) ANTIPORTER 1"/>
    <property type="match status" value="1"/>
</dbReference>
<dbReference type="PROSITE" id="PS51202">
    <property type="entry name" value="RCK_C"/>
    <property type="match status" value="1"/>
</dbReference>
<dbReference type="InterPro" id="IPR006037">
    <property type="entry name" value="RCK_C"/>
</dbReference>
<dbReference type="NCBIfam" id="NF003715">
    <property type="entry name" value="PRK05326.1-2"/>
    <property type="match status" value="1"/>
</dbReference>
<keyword evidence="8 9" id="KW-0472">Membrane</keyword>
<sequence length="494" mass="53206">MVNIQSFSVDGIILIGGIFLLAGVLMTKVSARAGVPSLVLFMFLGMVLGSDVSGLIYFSNAEIAQMVGIVALIIILFEGGLQTQWKHIRPVLGGSIVLATLGVLITTGIVAVAAYYVFDLTWLQALLLGSIVGSTDAAAVFSVLAGQNIKSKISSTLEAESGTNDPMAMFLTIAFVQLIMIPDSSVWTMLGSFLLQMGLGLVLGLALGLFASWTINRIRLDASGLYAVLAAGFAIFIYSFTAVLGGSGLLAVYLAALVIGTRDLTHSYSIVSFHEGFAWLMQIVMFVILGLLVFPSQLADWELIWKGLVLSFVLIFVARPIAVFISTAFFDYDLKEKLFMSWAGLRGAVPIVLATFPMLAGMENSILFFNIVSFIVLTSALLQGSTIPFFAEKLGLNGRPVPKRIHSLELVSMDRANAEMLEVELSEKSPFAGQLVQTIGLPNQTLISAIIRSGKLVMPTGTTRLRKGDVLYVLTEKKQVPKVKLVLGEEDFVN</sequence>
<comment type="subcellular location">
    <subcellularLocation>
        <location evidence="1">Cell membrane</location>
        <topology evidence="1">Multi-pass membrane protein</topology>
    </subcellularLocation>
</comment>
<dbReference type="InterPro" id="IPR036721">
    <property type="entry name" value="RCK_C_sf"/>
</dbReference>
<feature type="transmembrane region" description="Helical" evidence="9">
    <location>
        <begin position="38"/>
        <end position="57"/>
    </location>
</feature>
<organism evidence="11 12">
    <name type="scientific">Planococcus citreus</name>
    <dbReference type="NCBI Taxonomy" id="1373"/>
    <lineage>
        <taxon>Bacteria</taxon>
        <taxon>Bacillati</taxon>
        <taxon>Bacillota</taxon>
        <taxon>Bacilli</taxon>
        <taxon>Bacillales</taxon>
        <taxon>Caryophanaceae</taxon>
        <taxon>Planococcus</taxon>
    </lineage>
</organism>
<dbReference type="GO" id="GO:0015297">
    <property type="term" value="F:antiporter activity"/>
    <property type="evidence" value="ECO:0007669"/>
    <property type="project" value="UniProtKB-KW"/>
</dbReference>
<feature type="transmembrane region" description="Helical" evidence="9">
    <location>
        <begin position="342"/>
        <end position="360"/>
    </location>
</feature>
<reference evidence="11 12" key="1">
    <citation type="submission" date="2018-10" db="EMBL/GenBank/DDBJ databases">
        <title>Genomic Encyclopedia of Type Strains, Phase IV (KMG-IV): sequencing the most valuable type-strain genomes for metagenomic binning, comparative biology and taxonomic classification.</title>
        <authorList>
            <person name="Goeker M."/>
        </authorList>
    </citation>
    <scope>NUCLEOTIDE SEQUENCE [LARGE SCALE GENOMIC DNA]</scope>
    <source>
        <strain evidence="11 12">DSM 20549</strain>
    </source>
</reference>
<protein>
    <submittedName>
        <fullName evidence="11">Potassium/proton antiporter (CPA1 family)</fullName>
    </submittedName>
</protein>
<evidence type="ECO:0000256" key="1">
    <source>
        <dbReference type="ARBA" id="ARBA00004651"/>
    </source>
</evidence>
<dbReference type="Gene3D" id="3.30.70.1450">
    <property type="entry name" value="Regulator of K+ conductance, C-terminal domain"/>
    <property type="match status" value="1"/>
</dbReference>
<feature type="transmembrane region" description="Helical" evidence="9">
    <location>
        <begin position="225"/>
        <end position="256"/>
    </location>
</feature>
<gene>
    <name evidence="11" type="ORF">DFR62_2856</name>
</gene>
<dbReference type="GO" id="GO:0008324">
    <property type="term" value="F:monoatomic cation transmembrane transporter activity"/>
    <property type="evidence" value="ECO:0007669"/>
    <property type="project" value="InterPro"/>
</dbReference>
<dbReference type="NCBIfam" id="NF003716">
    <property type="entry name" value="PRK05326.1-3"/>
    <property type="match status" value="1"/>
</dbReference>
<keyword evidence="5 9" id="KW-0812">Transmembrane</keyword>
<dbReference type="GO" id="GO:1902600">
    <property type="term" value="P:proton transmembrane transport"/>
    <property type="evidence" value="ECO:0007669"/>
    <property type="project" value="InterPro"/>
</dbReference>
<evidence type="ECO:0000259" key="10">
    <source>
        <dbReference type="PROSITE" id="PS51202"/>
    </source>
</evidence>
<keyword evidence="4" id="KW-1003">Cell membrane</keyword>
<keyword evidence="2" id="KW-0813">Transport</keyword>
<evidence type="ECO:0000256" key="6">
    <source>
        <dbReference type="ARBA" id="ARBA00022989"/>
    </source>
</evidence>
<dbReference type="AlphaFoldDB" id="A0A497YGP3"/>
<dbReference type="SUPFAM" id="SSF116726">
    <property type="entry name" value="TrkA C-terminal domain-like"/>
    <property type="match status" value="1"/>
</dbReference>
<evidence type="ECO:0000313" key="12">
    <source>
        <dbReference type="Proteomes" id="UP000280791"/>
    </source>
</evidence>
<feature type="transmembrane region" description="Helical" evidence="9">
    <location>
        <begin position="193"/>
        <end position="213"/>
    </location>
</feature>
<comment type="caution">
    <text evidence="11">The sequence shown here is derived from an EMBL/GenBank/DDBJ whole genome shotgun (WGS) entry which is preliminary data.</text>
</comment>
<evidence type="ECO:0000256" key="4">
    <source>
        <dbReference type="ARBA" id="ARBA00022475"/>
    </source>
</evidence>
<dbReference type="Gene3D" id="1.20.1530.20">
    <property type="match status" value="1"/>
</dbReference>